<keyword evidence="3" id="KW-1185">Reference proteome</keyword>
<accession>A0A7Y9EG90</accession>
<sequence length="164" mass="18354">MRETGENPITPFGVRHGVEETVLLQSPPSRREQHPVERGAEQIGDGGGLDRHQLVVGRQRLHDGRRRTLEDRSGDVRRRGREQPERTDHGRDDPRLGTPGVSGEPTRGAAGVTDHPPVEVTEAAIEPLRRFVTPYSSKVHFRDLPFVRDGCALPSNAQGRRLWK</sequence>
<evidence type="ECO:0000313" key="3">
    <source>
        <dbReference type="Proteomes" id="UP000529783"/>
    </source>
</evidence>
<organism evidence="2 3">
    <name type="scientific">Actinomadura luteofluorescens</name>
    <dbReference type="NCBI Taxonomy" id="46163"/>
    <lineage>
        <taxon>Bacteria</taxon>
        <taxon>Bacillati</taxon>
        <taxon>Actinomycetota</taxon>
        <taxon>Actinomycetes</taxon>
        <taxon>Streptosporangiales</taxon>
        <taxon>Thermomonosporaceae</taxon>
        <taxon>Actinomadura</taxon>
    </lineage>
</organism>
<feature type="compositionally biased region" description="Basic and acidic residues" evidence="1">
    <location>
        <begin position="60"/>
        <end position="95"/>
    </location>
</feature>
<feature type="region of interest" description="Disordered" evidence="1">
    <location>
        <begin position="1"/>
        <end position="114"/>
    </location>
</feature>
<dbReference type="RefSeq" id="WP_179844269.1">
    <property type="nucleotide sequence ID" value="NZ_JACCBA010000001.1"/>
</dbReference>
<feature type="compositionally biased region" description="Basic and acidic residues" evidence="1">
    <location>
        <begin position="29"/>
        <end position="40"/>
    </location>
</feature>
<gene>
    <name evidence="2" type="ORF">BJY14_003127</name>
</gene>
<evidence type="ECO:0000313" key="2">
    <source>
        <dbReference type="EMBL" id="NYD47144.1"/>
    </source>
</evidence>
<comment type="caution">
    <text evidence="2">The sequence shown here is derived from an EMBL/GenBank/DDBJ whole genome shotgun (WGS) entry which is preliminary data.</text>
</comment>
<reference evidence="2 3" key="1">
    <citation type="submission" date="2020-07" db="EMBL/GenBank/DDBJ databases">
        <title>Sequencing the genomes of 1000 actinobacteria strains.</title>
        <authorList>
            <person name="Klenk H.-P."/>
        </authorList>
    </citation>
    <scope>NUCLEOTIDE SEQUENCE [LARGE SCALE GENOMIC DNA]</scope>
    <source>
        <strain evidence="2 3">DSM 40398</strain>
    </source>
</reference>
<name>A0A7Y9EG90_9ACTN</name>
<protein>
    <submittedName>
        <fullName evidence="2">Uncharacterized protein</fullName>
    </submittedName>
</protein>
<proteinExistence type="predicted"/>
<dbReference type="AlphaFoldDB" id="A0A7Y9EG90"/>
<dbReference type="EMBL" id="JACCBA010000001">
    <property type="protein sequence ID" value="NYD47144.1"/>
    <property type="molecule type" value="Genomic_DNA"/>
</dbReference>
<dbReference type="Proteomes" id="UP000529783">
    <property type="component" value="Unassembled WGS sequence"/>
</dbReference>
<evidence type="ECO:0000256" key="1">
    <source>
        <dbReference type="SAM" id="MobiDB-lite"/>
    </source>
</evidence>